<dbReference type="GO" id="GO:0052621">
    <property type="term" value="F:diguanylate cyclase activity"/>
    <property type="evidence" value="ECO:0007669"/>
    <property type="project" value="TreeGrafter"/>
</dbReference>
<dbReference type="GO" id="GO:0005886">
    <property type="term" value="C:plasma membrane"/>
    <property type="evidence" value="ECO:0007669"/>
    <property type="project" value="TreeGrafter"/>
</dbReference>
<comment type="caution">
    <text evidence="2">The sequence shown here is derived from an EMBL/GenBank/DDBJ whole genome shotgun (WGS) entry which is preliminary data.</text>
</comment>
<evidence type="ECO:0000313" key="2">
    <source>
        <dbReference type="EMBL" id="OGL54021.1"/>
    </source>
</evidence>
<name>A0A1F7SJT0_9BACT</name>
<dbReference type="STRING" id="1817883.A3G31_04135"/>
<feature type="domain" description="GGDEF" evidence="1">
    <location>
        <begin position="227"/>
        <end position="361"/>
    </location>
</feature>
<dbReference type="Gene3D" id="3.30.70.270">
    <property type="match status" value="1"/>
</dbReference>
<dbReference type="InterPro" id="IPR029787">
    <property type="entry name" value="Nucleotide_cyclase"/>
</dbReference>
<protein>
    <recommendedName>
        <fullName evidence="1">GGDEF domain-containing protein</fullName>
    </recommendedName>
</protein>
<dbReference type="NCBIfam" id="TIGR00254">
    <property type="entry name" value="GGDEF"/>
    <property type="match status" value="1"/>
</dbReference>
<dbReference type="PROSITE" id="PS50887">
    <property type="entry name" value="GGDEF"/>
    <property type="match status" value="1"/>
</dbReference>
<dbReference type="FunFam" id="3.30.70.270:FF:000001">
    <property type="entry name" value="Diguanylate cyclase domain protein"/>
    <property type="match status" value="1"/>
</dbReference>
<dbReference type="GO" id="GO:1902201">
    <property type="term" value="P:negative regulation of bacterial-type flagellum-dependent cell motility"/>
    <property type="evidence" value="ECO:0007669"/>
    <property type="project" value="TreeGrafter"/>
</dbReference>
<dbReference type="SUPFAM" id="SSF55781">
    <property type="entry name" value="GAF domain-like"/>
    <property type="match status" value="1"/>
</dbReference>
<proteinExistence type="predicted"/>
<dbReference type="InterPro" id="IPR029016">
    <property type="entry name" value="GAF-like_dom_sf"/>
</dbReference>
<accession>A0A1F7SJT0</accession>
<dbReference type="GO" id="GO:0043709">
    <property type="term" value="P:cell adhesion involved in single-species biofilm formation"/>
    <property type="evidence" value="ECO:0007669"/>
    <property type="project" value="TreeGrafter"/>
</dbReference>
<dbReference type="Gene3D" id="3.30.450.40">
    <property type="match status" value="1"/>
</dbReference>
<evidence type="ECO:0000259" key="1">
    <source>
        <dbReference type="PROSITE" id="PS50887"/>
    </source>
</evidence>
<dbReference type="InterPro" id="IPR043128">
    <property type="entry name" value="Rev_trsase/Diguanyl_cyclase"/>
</dbReference>
<dbReference type="EMBL" id="MGDI01000017">
    <property type="protein sequence ID" value="OGL54021.1"/>
    <property type="molecule type" value="Genomic_DNA"/>
</dbReference>
<dbReference type="SMART" id="SM00267">
    <property type="entry name" value="GGDEF"/>
    <property type="match status" value="1"/>
</dbReference>
<dbReference type="Proteomes" id="UP000178082">
    <property type="component" value="Unassembled WGS sequence"/>
</dbReference>
<dbReference type="CDD" id="cd01949">
    <property type="entry name" value="GGDEF"/>
    <property type="match status" value="1"/>
</dbReference>
<dbReference type="InterPro" id="IPR050469">
    <property type="entry name" value="Diguanylate_Cyclase"/>
</dbReference>
<dbReference type="InterPro" id="IPR000160">
    <property type="entry name" value="GGDEF_dom"/>
</dbReference>
<evidence type="ECO:0000313" key="3">
    <source>
        <dbReference type="Proteomes" id="UP000178082"/>
    </source>
</evidence>
<dbReference type="PANTHER" id="PTHR45138">
    <property type="entry name" value="REGULATORY COMPONENTS OF SENSORY TRANSDUCTION SYSTEM"/>
    <property type="match status" value="1"/>
</dbReference>
<gene>
    <name evidence="2" type="ORF">A3G31_04135</name>
</gene>
<dbReference type="SUPFAM" id="SSF55073">
    <property type="entry name" value="Nucleotide cyclase"/>
    <property type="match status" value="1"/>
</dbReference>
<dbReference type="AlphaFoldDB" id="A0A1F7SJT0"/>
<reference evidence="2 3" key="1">
    <citation type="journal article" date="2016" name="Nat. Commun.">
        <title>Thousands of microbial genomes shed light on interconnected biogeochemical processes in an aquifer system.</title>
        <authorList>
            <person name="Anantharaman K."/>
            <person name="Brown C.T."/>
            <person name="Hug L.A."/>
            <person name="Sharon I."/>
            <person name="Castelle C.J."/>
            <person name="Probst A.J."/>
            <person name="Thomas B.C."/>
            <person name="Singh A."/>
            <person name="Wilkins M.J."/>
            <person name="Karaoz U."/>
            <person name="Brodie E.L."/>
            <person name="Williams K.H."/>
            <person name="Hubbard S.S."/>
            <person name="Banfield J.F."/>
        </authorList>
    </citation>
    <scope>NUCLEOTIDE SEQUENCE [LARGE SCALE GENOMIC DNA]</scope>
</reference>
<sequence>MTEPKSREETKKKHLSITSKSFESIDSKKFHFINELTRSVTAKSTLKETLKNIMHILDSMFKPEVQIIHLLDSSTQKLESYFSDDRKKTEAKKSLLPIDEEAVRNAIESGKAVVMMKNNTRFIDKSKAIHMEGKIPISTLFATLSSKRGPVGVIEFINKAGSGIFTEKDCLLIGSVKDIIAIVIENHLLYEKALELSIIDYVSGRYNMKHFKKLLTIERERADRTLKPFSLVFFDLDFFRKINNTHGHLVGSSVLSRIGALLKKYLRKTDISARFGGDEFVIILPQTNKAKGKYVAERLRKIISNTEFYGKNNLIINITASFGIATYPTHSTDPEVLIDLSDKAMYMAKKDGRNGVKIYPD</sequence>
<dbReference type="PANTHER" id="PTHR45138:SF9">
    <property type="entry name" value="DIGUANYLATE CYCLASE DGCM-RELATED"/>
    <property type="match status" value="1"/>
</dbReference>
<dbReference type="Pfam" id="PF00990">
    <property type="entry name" value="GGDEF"/>
    <property type="match status" value="1"/>
</dbReference>
<organism evidence="2 3">
    <name type="scientific">Candidatus Schekmanbacteria bacterium RIFCSPLOWO2_12_FULL_38_15</name>
    <dbReference type="NCBI Taxonomy" id="1817883"/>
    <lineage>
        <taxon>Bacteria</taxon>
        <taxon>Candidatus Schekmaniibacteriota</taxon>
    </lineage>
</organism>